<organism evidence="3 4">
    <name type="scientific">Periconia macrospinosa</name>
    <dbReference type="NCBI Taxonomy" id="97972"/>
    <lineage>
        <taxon>Eukaryota</taxon>
        <taxon>Fungi</taxon>
        <taxon>Dikarya</taxon>
        <taxon>Ascomycota</taxon>
        <taxon>Pezizomycotina</taxon>
        <taxon>Dothideomycetes</taxon>
        <taxon>Pleosporomycetidae</taxon>
        <taxon>Pleosporales</taxon>
        <taxon>Massarineae</taxon>
        <taxon>Periconiaceae</taxon>
        <taxon>Periconia</taxon>
    </lineage>
</organism>
<dbReference type="Pfam" id="PF11374">
    <property type="entry name" value="DUF3176"/>
    <property type="match status" value="1"/>
</dbReference>
<keyword evidence="2" id="KW-0472">Membrane</keyword>
<feature type="region of interest" description="Disordered" evidence="1">
    <location>
        <begin position="68"/>
        <end position="88"/>
    </location>
</feature>
<feature type="transmembrane region" description="Helical" evidence="2">
    <location>
        <begin position="217"/>
        <end position="235"/>
    </location>
</feature>
<keyword evidence="2" id="KW-0812">Transmembrane</keyword>
<evidence type="ECO:0000256" key="2">
    <source>
        <dbReference type="SAM" id="Phobius"/>
    </source>
</evidence>
<dbReference type="InterPro" id="IPR021514">
    <property type="entry name" value="DUF3176"/>
</dbReference>
<protein>
    <submittedName>
        <fullName evidence="3">Uncharacterized protein</fullName>
    </submittedName>
</protein>
<feature type="compositionally biased region" description="Low complexity" evidence="1">
    <location>
        <begin position="75"/>
        <end position="84"/>
    </location>
</feature>
<proteinExistence type="predicted"/>
<keyword evidence="2" id="KW-1133">Transmembrane helix</keyword>
<feature type="transmembrane region" description="Helical" evidence="2">
    <location>
        <begin position="317"/>
        <end position="337"/>
    </location>
</feature>
<gene>
    <name evidence="3" type="ORF">DM02DRAFT_687198</name>
</gene>
<evidence type="ECO:0000313" key="4">
    <source>
        <dbReference type="Proteomes" id="UP000244855"/>
    </source>
</evidence>
<feature type="region of interest" description="Disordered" evidence="1">
    <location>
        <begin position="33"/>
        <end position="53"/>
    </location>
</feature>
<dbReference type="PANTHER" id="PTHR37576">
    <property type="entry name" value="DEFECT AT LOW TEMPERATURE PROTEIN 1"/>
    <property type="match status" value="1"/>
</dbReference>
<feature type="compositionally biased region" description="Polar residues" evidence="1">
    <location>
        <begin position="43"/>
        <end position="53"/>
    </location>
</feature>
<feature type="compositionally biased region" description="Polar residues" evidence="1">
    <location>
        <begin position="128"/>
        <end position="139"/>
    </location>
</feature>
<accession>A0A2V1E7C2</accession>
<dbReference type="AlphaFoldDB" id="A0A2V1E7C2"/>
<feature type="transmembrane region" description="Helical" evidence="2">
    <location>
        <begin position="279"/>
        <end position="297"/>
    </location>
</feature>
<evidence type="ECO:0000313" key="3">
    <source>
        <dbReference type="EMBL" id="PVI05200.1"/>
    </source>
</evidence>
<dbReference type="EMBL" id="KZ805315">
    <property type="protein sequence ID" value="PVI05200.1"/>
    <property type="molecule type" value="Genomic_DNA"/>
</dbReference>
<feature type="region of interest" description="Disordered" evidence="1">
    <location>
        <begin position="120"/>
        <end position="143"/>
    </location>
</feature>
<dbReference type="PANTHER" id="PTHR37576:SF2">
    <property type="entry name" value="DEFECT AT LOW TEMPERATURE PROTEIN 1"/>
    <property type="match status" value="1"/>
</dbReference>
<name>A0A2V1E7C2_9PLEO</name>
<feature type="transmembrane region" description="Helical" evidence="2">
    <location>
        <begin position="175"/>
        <end position="197"/>
    </location>
</feature>
<evidence type="ECO:0000256" key="1">
    <source>
        <dbReference type="SAM" id="MobiDB-lite"/>
    </source>
</evidence>
<sequence>MSFNPYGEVYAGVTKYDEDTASILPITESPRDPQYHAYHPGHNTPSNNTVSSRTPSWLVSAVHLQQSLPPEQTLSMPSPTISEPEPSPGMRPSIFGTRDLPQAPYQESIAWANSTYFKPSADERPPEQTIQQPQPSRISHFQRESHIRHDSRRYFRHPRHIYEPWNAGVWKRFPIWGFSALSLILILTAAMVAILIGSNGKTTEDWKLGSDNAQLPVYLSVFEMILNLLTIFALADGMVIRYWRQLLHGTTLSAMHDTYESIHLWPAVKRIVTFRWNNVAVACVAAAASLIRGPFYQRALTLSNSATSPPTYTLHPPFLAVGTFLSVASVLAIASLYHGFWELGRPVSLNPLEIGRAFGAPFLRGLDANATPGMMTVERGGMGIKYGTLERFGEGKDLRVEEMTQANIRMPWDGEVFK</sequence>
<reference evidence="3 4" key="1">
    <citation type="journal article" date="2018" name="Sci. Rep.">
        <title>Comparative genomics provides insights into the lifestyle and reveals functional heterogeneity of dark septate endophytic fungi.</title>
        <authorList>
            <person name="Knapp D.G."/>
            <person name="Nemeth J.B."/>
            <person name="Barry K."/>
            <person name="Hainaut M."/>
            <person name="Henrissat B."/>
            <person name="Johnson J."/>
            <person name="Kuo A."/>
            <person name="Lim J.H.P."/>
            <person name="Lipzen A."/>
            <person name="Nolan M."/>
            <person name="Ohm R.A."/>
            <person name="Tamas L."/>
            <person name="Grigoriev I.V."/>
            <person name="Spatafora J.W."/>
            <person name="Nagy L.G."/>
            <person name="Kovacs G.M."/>
        </authorList>
    </citation>
    <scope>NUCLEOTIDE SEQUENCE [LARGE SCALE GENOMIC DNA]</scope>
    <source>
        <strain evidence="3 4">DSE2036</strain>
    </source>
</reference>
<dbReference type="OrthoDB" id="5357734at2759"/>
<dbReference type="Proteomes" id="UP000244855">
    <property type="component" value="Unassembled WGS sequence"/>
</dbReference>
<keyword evidence="4" id="KW-1185">Reference proteome</keyword>
<dbReference type="STRING" id="97972.A0A2V1E7C2"/>